<dbReference type="EMBL" id="LAZR01037964">
    <property type="protein sequence ID" value="KKL20781.1"/>
    <property type="molecule type" value="Genomic_DNA"/>
</dbReference>
<organism evidence="1">
    <name type="scientific">marine sediment metagenome</name>
    <dbReference type="NCBI Taxonomy" id="412755"/>
    <lineage>
        <taxon>unclassified sequences</taxon>
        <taxon>metagenomes</taxon>
        <taxon>ecological metagenomes</taxon>
    </lineage>
</organism>
<proteinExistence type="predicted"/>
<dbReference type="AlphaFoldDB" id="A0A0F9DSZ3"/>
<evidence type="ECO:0000313" key="1">
    <source>
        <dbReference type="EMBL" id="KKL20781.1"/>
    </source>
</evidence>
<name>A0A0F9DSZ3_9ZZZZ</name>
<protein>
    <submittedName>
        <fullName evidence="1">Uncharacterized protein</fullName>
    </submittedName>
</protein>
<comment type="caution">
    <text evidence="1">The sequence shown here is derived from an EMBL/GenBank/DDBJ whole genome shotgun (WGS) entry which is preliminary data.</text>
</comment>
<sequence>MSIKSAGFVTTTAGVLVRLTDNETDPTANLDAHSIMAEALQGNTGRVYIGSSAMVRATGVGVYAVIPIPTSNILPTFTATIAYAPAALLVNELYLDVDQDNEGVLVSYVVG</sequence>
<reference evidence="1" key="1">
    <citation type="journal article" date="2015" name="Nature">
        <title>Complex archaea that bridge the gap between prokaryotes and eukaryotes.</title>
        <authorList>
            <person name="Spang A."/>
            <person name="Saw J.H."/>
            <person name="Jorgensen S.L."/>
            <person name="Zaremba-Niedzwiedzka K."/>
            <person name="Martijn J."/>
            <person name="Lind A.E."/>
            <person name="van Eijk R."/>
            <person name="Schleper C."/>
            <person name="Guy L."/>
            <person name="Ettema T.J."/>
        </authorList>
    </citation>
    <scope>NUCLEOTIDE SEQUENCE</scope>
</reference>
<accession>A0A0F9DSZ3</accession>
<gene>
    <name evidence="1" type="ORF">LCGC14_2452040</name>
</gene>